<keyword evidence="3" id="KW-0812">Transmembrane</keyword>
<dbReference type="InterPro" id="IPR036259">
    <property type="entry name" value="MFS_trans_sf"/>
</dbReference>
<dbReference type="GO" id="GO:0016020">
    <property type="term" value="C:membrane"/>
    <property type="evidence" value="ECO:0007669"/>
    <property type="project" value="UniProtKB-SubCell"/>
</dbReference>
<dbReference type="InterPro" id="IPR050327">
    <property type="entry name" value="Proton-linked_MCT"/>
</dbReference>
<evidence type="ECO:0000256" key="2">
    <source>
        <dbReference type="ARBA" id="ARBA00006727"/>
    </source>
</evidence>
<comment type="similarity">
    <text evidence="2">Belongs to the major facilitator superfamily. Monocarboxylate porter (TC 2.A.1.13) family.</text>
</comment>
<proteinExistence type="inferred from homology"/>
<name>A0A0D2AVR5_9PEZI</name>
<comment type="subcellular location">
    <subcellularLocation>
        <location evidence="1">Membrane</location>
        <topology evidence="1">Multi-pass membrane protein</topology>
    </subcellularLocation>
</comment>
<dbReference type="InParanoid" id="A0A0D2AVR5"/>
<dbReference type="InterPro" id="IPR011701">
    <property type="entry name" value="MFS"/>
</dbReference>
<dbReference type="Gene3D" id="1.20.1250.20">
    <property type="entry name" value="MFS general substrate transporter like domains"/>
    <property type="match status" value="1"/>
</dbReference>
<sequence>MVLSIMSDKREIRAGEELGDSANDVHDRGDFEKYEVARPDNVDFPDHISEMSSAADNAPLSRQVSLARTKSRRSNVMTKVASRLTTHSIKDPGPPPDGGFRAWLQCFCGWLAICNTWGFALSFGAFQTYFAETLPESPSTISWIGSTQACLIFLVGAFSGRALDAGLFRPTVFIGILIQLFGIFTMSVSKHYWQLLITQGILTGIGGGLFFCPAMGLMSTYFLKKRGMALGIATTGNSAGGMIYPVIVRQLLPKIGFGWTVRVLGLLNFVTLAFCVVFMKPRLPPRKSGPIVEWTAVKDVPYVLFVVGCCFLMAPIYFSFFYIASFARDVVGLPYTQSLNLVIILNGIGIPARILPGFIADRFAGPLNVFIPIITVNFVLLWAWLGVRNVGGFYAFTVVYGIFAAGFQSLFPTCVGSLSTDLSKAGTRLGMAFSTISFAALVGGPIGGAILQADHRSYRGPIIWAATSTMIGTAMVAGSRVSKKGWKLNVRC</sequence>
<evidence type="ECO:0000256" key="1">
    <source>
        <dbReference type="ARBA" id="ARBA00004141"/>
    </source>
</evidence>
<dbReference type="AlphaFoldDB" id="A0A0D2AVR5"/>
<feature type="transmembrane region" description="Helical" evidence="3">
    <location>
        <begin position="167"/>
        <end position="186"/>
    </location>
</feature>
<keyword evidence="3" id="KW-1133">Transmembrane helix</keyword>
<accession>A0A0D2AVR5</accession>
<dbReference type="GeneID" id="27313448"/>
<dbReference type="RefSeq" id="XP_016213123.1">
    <property type="nucleotide sequence ID" value="XM_016358984.1"/>
</dbReference>
<feature type="transmembrane region" description="Helical" evidence="3">
    <location>
        <begin position="430"/>
        <end position="450"/>
    </location>
</feature>
<dbReference type="SUPFAM" id="SSF103473">
    <property type="entry name" value="MFS general substrate transporter"/>
    <property type="match status" value="1"/>
</dbReference>
<feature type="transmembrane region" description="Helical" evidence="3">
    <location>
        <begin position="107"/>
        <end position="129"/>
    </location>
</feature>
<dbReference type="HOGENOM" id="CLU_001265_1_1_1"/>
<dbReference type="OrthoDB" id="6499973at2759"/>
<dbReference type="Proteomes" id="UP000053259">
    <property type="component" value="Unassembled WGS sequence"/>
</dbReference>
<dbReference type="PANTHER" id="PTHR11360">
    <property type="entry name" value="MONOCARBOXYLATE TRANSPORTER"/>
    <property type="match status" value="1"/>
</dbReference>
<feature type="transmembrane region" description="Helical" evidence="3">
    <location>
        <begin position="393"/>
        <end position="418"/>
    </location>
</feature>
<feature type="transmembrane region" description="Helical" evidence="3">
    <location>
        <begin position="300"/>
        <end position="323"/>
    </location>
</feature>
<dbReference type="GO" id="GO:0022857">
    <property type="term" value="F:transmembrane transporter activity"/>
    <property type="evidence" value="ECO:0007669"/>
    <property type="project" value="InterPro"/>
</dbReference>
<feature type="transmembrane region" description="Helical" evidence="3">
    <location>
        <begin position="367"/>
        <end position="387"/>
    </location>
</feature>
<reference evidence="4 5" key="1">
    <citation type="submission" date="2015-01" db="EMBL/GenBank/DDBJ databases">
        <title>The Genome Sequence of Ochroconis gallopava CBS43764.</title>
        <authorList>
            <consortium name="The Broad Institute Genomics Platform"/>
            <person name="Cuomo C."/>
            <person name="de Hoog S."/>
            <person name="Gorbushina A."/>
            <person name="Stielow B."/>
            <person name="Teixiera M."/>
            <person name="Abouelleil A."/>
            <person name="Chapman S.B."/>
            <person name="Priest M."/>
            <person name="Young S.K."/>
            <person name="Wortman J."/>
            <person name="Nusbaum C."/>
            <person name="Birren B."/>
        </authorList>
    </citation>
    <scope>NUCLEOTIDE SEQUENCE [LARGE SCALE GENOMIC DNA]</scope>
    <source>
        <strain evidence="4 5">CBS 43764</strain>
    </source>
</reference>
<gene>
    <name evidence="4" type="ORF">PV09_05475</name>
</gene>
<feature type="transmembrane region" description="Helical" evidence="3">
    <location>
        <begin position="335"/>
        <end position="355"/>
    </location>
</feature>
<feature type="transmembrane region" description="Helical" evidence="3">
    <location>
        <begin position="227"/>
        <end position="247"/>
    </location>
</feature>
<organism evidence="4 5">
    <name type="scientific">Verruconis gallopava</name>
    <dbReference type="NCBI Taxonomy" id="253628"/>
    <lineage>
        <taxon>Eukaryota</taxon>
        <taxon>Fungi</taxon>
        <taxon>Dikarya</taxon>
        <taxon>Ascomycota</taxon>
        <taxon>Pezizomycotina</taxon>
        <taxon>Dothideomycetes</taxon>
        <taxon>Pleosporomycetidae</taxon>
        <taxon>Venturiales</taxon>
        <taxon>Sympoventuriaceae</taxon>
        <taxon>Verruconis</taxon>
    </lineage>
</organism>
<evidence type="ECO:0008006" key="6">
    <source>
        <dbReference type="Google" id="ProtNLM"/>
    </source>
</evidence>
<dbReference type="STRING" id="253628.A0A0D2AVR5"/>
<evidence type="ECO:0000256" key="3">
    <source>
        <dbReference type="SAM" id="Phobius"/>
    </source>
</evidence>
<dbReference type="VEuPathDB" id="FungiDB:PV09_05475"/>
<feature type="transmembrane region" description="Helical" evidence="3">
    <location>
        <begin position="259"/>
        <end position="279"/>
    </location>
</feature>
<dbReference type="PANTHER" id="PTHR11360:SF130">
    <property type="entry name" value="MAJOR FACILITATOR SUPERFAMILY (MFS) PROFILE DOMAIN-CONTAINING PROTEIN-RELATED"/>
    <property type="match status" value="1"/>
</dbReference>
<evidence type="ECO:0000313" key="5">
    <source>
        <dbReference type="Proteomes" id="UP000053259"/>
    </source>
</evidence>
<evidence type="ECO:0000313" key="4">
    <source>
        <dbReference type="EMBL" id="KIW03254.1"/>
    </source>
</evidence>
<feature type="transmembrane region" description="Helical" evidence="3">
    <location>
        <begin position="192"/>
        <end position="215"/>
    </location>
</feature>
<keyword evidence="3" id="KW-0472">Membrane</keyword>
<dbReference type="EMBL" id="KN847545">
    <property type="protein sequence ID" value="KIW03254.1"/>
    <property type="molecule type" value="Genomic_DNA"/>
</dbReference>
<protein>
    <recommendedName>
        <fullName evidence="6">Major facilitator superfamily (MFS) profile domain-containing protein</fullName>
    </recommendedName>
</protein>
<keyword evidence="5" id="KW-1185">Reference proteome</keyword>
<dbReference type="Pfam" id="PF07690">
    <property type="entry name" value="MFS_1"/>
    <property type="match status" value="1"/>
</dbReference>
<feature type="transmembrane region" description="Helical" evidence="3">
    <location>
        <begin position="462"/>
        <end position="481"/>
    </location>
</feature>
<feature type="transmembrane region" description="Helical" evidence="3">
    <location>
        <begin position="141"/>
        <end position="160"/>
    </location>
</feature>